<dbReference type="FunCoup" id="A0A2I4E813">
    <property type="interactions" value="284"/>
</dbReference>
<feature type="compositionally biased region" description="Low complexity" evidence="1">
    <location>
        <begin position="19"/>
        <end position="28"/>
    </location>
</feature>
<evidence type="ECO:0000256" key="1">
    <source>
        <dbReference type="SAM" id="MobiDB-lite"/>
    </source>
</evidence>
<sequence length="112" mass="13099">MGNCMETYTHERQQAEGMQQQQQQQQKKQGYEGERASGLVQESSFKQGCIRVKIVLTKEELEWFMLQLKDNEGKVLEDVFREIERGRSGKVEGWKPSLESIMESPEVLEMDR</sequence>
<accession>A0A2I4E813</accession>
<protein>
    <submittedName>
        <fullName evidence="3">Uncharacterized protein LOC108987135</fullName>
    </submittedName>
</protein>
<dbReference type="Proteomes" id="UP000235220">
    <property type="component" value="Chromosome 2"/>
</dbReference>
<dbReference type="AlphaFoldDB" id="A0A2I4E813"/>
<proteinExistence type="predicted"/>
<dbReference type="OrthoDB" id="690994at2759"/>
<dbReference type="RefSeq" id="XP_018815542.1">
    <property type="nucleotide sequence ID" value="XM_018959997.1"/>
</dbReference>
<feature type="region of interest" description="Disordered" evidence="1">
    <location>
        <begin position="1"/>
        <end position="37"/>
    </location>
</feature>
<organism evidence="2 3">
    <name type="scientific">Juglans regia</name>
    <name type="common">English walnut</name>
    <dbReference type="NCBI Taxonomy" id="51240"/>
    <lineage>
        <taxon>Eukaryota</taxon>
        <taxon>Viridiplantae</taxon>
        <taxon>Streptophyta</taxon>
        <taxon>Embryophyta</taxon>
        <taxon>Tracheophyta</taxon>
        <taxon>Spermatophyta</taxon>
        <taxon>Magnoliopsida</taxon>
        <taxon>eudicotyledons</taxon>
        <taxon>Gunneridae</taxon>
        <taxon>Pentapetalae</taxon>
        <taxon>rosids</taxon>
        <taxon>fabids</taxon>
        <taxon>Fagales</taxon>
        <taxon>Juglandaceae</taxon>
        <taxon>Juglans</taxon>
    </lineage>
</organism>
<gene>
    <name evidence="3" type="primary">LOC108987135</name>
</gene>
<evidence type="ECO:0000313" key="3">
    <source>
        <dbReference type="RefSeq" id="XP_018815542.1"/>
    </source>
</evidence>
<dbReference type="PANTHER" id="PTHR35704">
    <property type="entry name" value="OS02G0254600 PROTEIN"/>
    <property type="match status" value="1"/>
</dbReference>
<dbReference type="GeneID" id="108987135"/>
<dbReference type="KEGG" id="jre:108987135"/>
<dbReference type="Gramene" id="Jr02_16240_p1">
    <property type="protein sequence ID" value="cds.Jr02_16240_p1"/>
    <property type="gene ID" value="Jr02_16240"/>
</dbReference>
<evidence type="ECO:0000313" key="2">
    <source>
        <dbReference type="Proteomes" id="UP000235220"/>
    </source>
</evidence>
<name>A0A2I4E813_JUGRE</name>
<reference evidence="3" key="1">
    <citation type="submission" date="2025-08" db="UniProtKB">
        <authorList>
            <consortium name="RefSeq"/>
        </authorList>
    </citation>
    <scope>IDENTIFICATION</scope>
    <source>
        <tissue evidence="3">Leaves</tissue>
    </source>
</reference>
<keyword evidence="2" id="KW-1185">Reference proteome</keyword>
<dbReference type="PANTHER" id="PTHR35704:SF1">
    <property type="entry name" value="OS02G0254600 PROTEIN"/>
    <property type="match status" value="1"/>
</dbReference>